<comment type="caution">
    <text evidence="1">The sequence shown here is derived from an EMBL/GenBank/DDBJ whole genome shotgun (WGS) entry which is preliminary data.</text>
</comment>
<reference evidence="2" key="1">
    <citation type="submission" date="2015-03" db="EMBL/GenBank/DDBJ databases">
        <authorList>
            <consortium name="Pathogen Informatics"/>
        </authorList>
    </citation>
    <scope>NUCLEOTIDE SEQUENCE [LARGE SCALE GENOMIC DNA]</scope>
    <source>
        <strain evidence="2">N09902308</strain>
    </source>
</reference>
<evidence type="ECO:0000313" key="2">
    <source>
        <dbReference type="Proteomes" id="UP000039021"/>
    </source>
</evidence>
<accession>A0A916LBY3</accession>
<dbReference type="AlphaFoldDB" id="A0A916LBY3"/>
<protein>
    <submittedName>
        <fullName evidence="1">Uncharacterized protein</fullName>
    </submittedName>
</protein>
<evidence type="ECO:0000313" key="1">
    <source>
        <dbReference type="EMBL" id="COY21632.1"/>
    </source>
</evidence>
<organism evidence="1 2">
    <name type="scientific">Mycobacterium tuberculosis</name>
    <dbReference type="NCBI Taxonomy" id="1773"/>
    <lineage>
        <taxon>Bacteria</taxon>
        <taxon>Bacillati</taxon>
        <taxon>Actinomycetota</taxon>
        <taxon>Actinomycetes</taxon>
        <taxon>Mycobacteriales</taxon>
        <taxon>Mycobacteriaceae</taxon>
        <taxon>Mycobacterium</taxon>
        <taxon>Mycobacterium tuberculosis complex</taxon>
    </lineage>
</organism>
<name>A0A916LBY3_MYCTX</name>
<dbReference type="EMBL" id="CSBK01001014">
    <property type="protein sequence ID" value="COY21632.1"/>
    <property type="molecule type" value="Genomic_DNA"/>
</dbReference>
<sequence>MLAAFGIGMFVERSAVEPSQGPRVLREVRWDPIHDDADAGLVQGVDQRPEVVGCAES</sequence>
<dbReference type="Proteomes" id="UP000039021">
    <property type="component" value="Unassembled WGS sequence"/>
</dbReference>
<proteinExistence type="predicted"/>
<gene>
    <name evidence="1" type="ORF">ERS007739_02271</name>
</gene>